<dbReference type="Proteomes" id="UP000078561">
    <property type="component" value="Unassembled WGS sequence"/>
</dbReference>
<dbReference type="InParanoid" id="A0A168S3B3"/>
<proteinExistence type="inferred from homology"/>
<feature type="signal peptide" evidence="9">
    <location>
        <begin position="1"/>
        <end position="24"/>
    </location>
</feature>
<reference evidence="11" key="1">
    <citation type="submission" date="2016-04" db="EMBL/GenBank/DDBJ databases">
        <authorList>
            <person name="Evans L.H."/>
            <person name="Alamgir A."/>
            <person name="Owens N."/>
            <person name="Weber N.D."/>
            <person name="Virtaneva K."/>
            <person name="Barbian K."/>
            <person name="Babar A."/>
            <person name="Rosenke K."/>
        </authorList>
    </citation>
    <scope>NUCLEOTIDE SEQUENCE [LARGE SCALE GENOMIC DNA]</scope>
    <source>
        <strain evidence="11">CBS 101.48</strain>
    </source>
</reference>
<evidence type="ECO:0000256" key="3">
    <source>
        <dbReference type="ARBA" id="ARBA00022692"/>
    </source>
</evidence>
<evidence type="ECO:0000256" key="4">
    <source>
        <dbReference type="ARBA" id="ARBA00022729"/>
    </source>
</evidence>
<dbReference type="PANTHER" id="PTHR13412:SF0">
    <property type="entry name" value="T-CELL IMMUNOMODULATORY PROTEIN"/>
    <property type="match status" value="1"/>
</dbReference>
<keyword evidence="12" id="KW-1185">Reference proteome</keyword>
<evidence type="ECO:0000313" key="12">
    <source>
        <dbReference type="Proteomes" id="UP000078561"/>
    </source>
</evidence>
<dbReference type="InterPro" id="IPR013517">
    <property type="entry name" value="FG-GAP"/>
</dbReference>
<organism evidence="11">
    <name type="scientific">Absidia glauca</name>
    <name type="common">Pin mould</name>
    <dbReference type="NCBI Taxonomy" id="4829"/>
    <lineage>
        <taxon>Eukaryota</taxon>
        <taxon>Fungi</taxon>
        <taxon>Fungi incertae sedis</taxon>
        <taxon>Mucoromycota</taxon>
        <taxon>Mucoromycotina</taxon>
        <taxon>Mucoromycetes</taxon>
        <taxon>Mucorales</taxon>
        <taxon>Cunninghamellaceae</taxon>
        <taxon>Absidia</taxon>
    </lineage>
</organism>
<evidence type="ECO:0000313" key="11">
    <source>
        <dbReference type="EMBL" id="SAM07750.1"/>
    </source>
</evidence>
<dbReference type="SUPFAM" id="SSF69318">
    <property type="entry name" value="Integrin alpha N-terminal domain"/>
    <property type="match status" value="1"/>
</dbReference>
<evidence type="ECO:0000256" key="9">
    <source>
        <dbReference type="SAM" id="SignalP"/>
    </source>
</evidence>
<dbReference type="InterPro" id="IPR057089">
    <property type="entry name" value="C2_TIP"/>
</dbReference>
<dbReference type="GO" id="GO:0005886">
    <property type="term" value="C:plasma membrane"/>
    <property type="evidence" value="ECO:0007669"/>
    <property type="project" value="TreeGrafter"/>
</dbReference>
<dbReference type="Pfam" id="PF23122">
    <property type="entry name" value="C2_ITFG1"/>
    <property type="match status" value="1"/>
</dbReference>
<keyword evidence="4 9" id="KW-0732">Signal</keyword>
<protein>
    <recommendedName>
        <fullName evidence="10">T-cell immunomodulatory protein TIP C2 domain-containing protein</fullName>
    </recommendedName>
</protein>
<dbReference type="OMA" id="PGDWIPW"/>
<comment type="similarity">
    <text evidence="2">Belongs to the TIP family.</text>
</comment>
<accession>A0A168S3B3</accession>
<name>A0A168S3B3_ABSGL</name>
<comment type="subcellular location">
    <subcellularLocation>
        <location evidence="1">Membrane</location>
        <topology evidence="1">Single-pass type I membrane protein</topology>
    </subcellularLocation>
</comment>
<evidence type="ECO:0000256" key="6">
    <source>
        <dbReference type="ARBA" id="ARBA00023136"/>
    </source>
</evidence>
<dbReference type="PANTHER" id="PTHR13412">
    <property type="entry name" value="T-CELL IMMUNOMODULATORY PROTEIN HOMOLOG"/>
    <property type="match status" value="1"/>
</dbReference>
<dbReference type="AlphaFoldDB" id="A0A168S3B3"/>
<keyword evidence="6 8" id="KW-0472">Membrane</keyword>
<feature type="transmembrane region" description="Helical" evidence="8">
    <location>
        <begin position="617"/>
        <end position="642"/>
    </location>
</feature>
<dbReference type="Pfam" id="PF13517">
    <property type="entry name" value="FG-GAP_3"/>
    <property type="match status" value="2"/>
</dbReference>
<keyword evidence="3 8" id="KW-0812">Transmembrane</keyword>
<dbReference type="STRING" id="4829.A0A168S3B3"/>
<feature type="domain" description="T-cell immunomodulatory protein TIP C2" evidence="10">
    <location>
        <begin position="510"/>
        <end position="611"/>
    </location>
</feature>
<sequence length="663" mass="73608">MFEPILIVYSIVLLLLLGSPSVGAQSIQYAKRFPKSRLYNLSPASLGLDHLDGTIAAFGDFNADKFSDIFVVGQDQKSITVYTWDHKNFAFTPLSSVIHYDWPINNLVPGDYNYDGKLDLLVMGQPVDGQFHMRVYFGNGNDSFVAPALDLPSARDSLPMVLDLSGDMQLDLLGYAWDRKDGLSAWINTAQGSFTNQTTSIYNLTSASNLFDPTYSERCRWASPHSNAFLDLDGDCLADVVMVCDNGGKQSVQIWTNQRQNGFRLAQTFDLPSGAGPLAFADMDGDGSTDIVFTTCSGGGHCSIHTVYNQQMGLCSKLDQSGSSNGSQCRKPQHLCVADPDFQFDINSPNSQNYIIFDLDQYLDRDETVLTLDRSFPGTMPVPLHAGDYNLDGYPDLLVTTTKKVMLLQSVWCSTQGQCSNQAIKSSKRTFSLIRSGAESLTRLPNPRHATFFDIDEDGSLDILVLQGKSQSPSTARTPQFFINNYFNDAFFLKGLVSNGAYSSGSKDKPYGVNYPGANFKFTVLDTSGTKRVHQVSQLPQTGYMALQTPYCLFGLGRTNNYVEEMFAGVTRHQDQNYLFYEGVIPNSQLVFLPYQPDHVSDSSSWKVELYVQPADYIPWVLVSLVAAAILLGVVVGALYWLEKREDERERRKALHIINFDAL</sequence>
<evidence type="ECO:0000259" key="10">
    <source>
        <dbReference type="Pfam" id="PF23122"/>
    </source>
</evidence>
<evidence type="ECO:0000256" key="2">
    <source>
        <dbReference type="ARBA" id="ARBA00006496"/>
    </source>
</evidence>
<gene>
    <name evidence="11" type="primary">ABSGL_13407.1 scaffold 14161</name>
</gene>
<evidence type="ECO:0000256" key="8">
    <source>
        <dbReference type="SAM" id="Phobius"/>
    </source>
</evidence>
<dbReference type="OrthoDB" id="10022113at2759"/>
<keyword evidence="5 8" id="KW-1133">Transmembrane helix</keyword>
<feature type="chain" id="PRO_5007900195" description="T-cell immunomodulatory protein TIP C2 domain-containing protein" evidence="9">
    <location>
        <begin position="25"/>
        <end position="663"/>
    </location>
</feature>
<dbReference type="InterPro" id="IPR024881">
    <property type="entry name" value="Tip"/>
</dbReference>
<evidence type="ECO:0000256" key="7">
    <source>
        <dbReference type="ARBA" id="ARBA00023180"/>
    </source>
</evidence>
<keyword evidence="7" id="KW-0325">Glycoprotein</keyword>
<evidence type="ECO:0000256" key="1">
    <source>
        <dbReference type="ARBA" id="ARBA00004479"/>
    </source>
</evidence>
<dbReference type="Gene3D" id="2.130.10.130">
    <property type="entry name" value="Integrin alpha, N-terminal"/>
    <property type="match status" value="1"/>
</dbReference>
<dbReference type="InterPro" id="IPR028994">
    <property type="entry name" value="Integrin_alpha_N"/>
</dbReference>
<dbReference type="EMBL" id="LT554852">
    <property type="protein sequence ID" value="SAM07750.1"/>
    <property type="molecule type" value="Genomic_DNA"/>
</dbReference>
<evidence type="ECO:0000256" key="5">
    <source>
        <dbReference type="ARBA" id="ARBA00022989"/>
    </source>
</evidence>